<dbReference type="Proteomes" id="UP000315295">
    <property type="component" value="Unassembled WGS sequence"/>
</dbReference>
<evidence type="ECO:0000313" key="2">
    <source>
        <dbReference type="Proteomes" id="UP000315295"/>
    </source>
</evidence>
<dbReference type="AlphaFoldDB" id="A0A540LS65"/>
<accession>A0A540LS65</accession>
<name>A0A540LS65_MALBA</name>
<keyword evidence="2" id="KW-1185">Reference proteome</keyword>
<protein>
    <submittedName>
        <fullName evidence="1">Uncharacterized protein</fullName>
    </submittedName>
</protein>
<comment type="caution">
    <text evidence="1">The sequence shown here is derived from an EMBL/GenBank/DDBJ whole genome shotgun (WGS) entry which is preliminary data.</text>
</comment>
<gene>
    <name evidence="1" type="ORF">C1H46_025074</name>
</gene>
<dbReference type="EMBL" id="VIEB01000480">
    <property type="protein sequence ID" value="TQD89353.1"/>
    <property type="molecule type" value="Genomic_DNA"/>
</dbReference>
<reference evidence="1 2" key="1">
    <citation type="journal article" date="2019" name="G3 (Bethesda)">
        <title>Sequencing of a Wild Apple (Malus baccata) Genome Unravels the Differences Between Cultivated and Wild Apple Species Regarding Disease Resistance and Cold Tolerance.</title>
        <authorList>
            <person name="Chen X."/>
        </authorList>
    </citation>
    <scope>NUCLEOTIDE SEQUENCE [LARGE SCALE GENOMIC DNA]</scope>
    <source>
        <strain evidence="2">cv. Shandingzi</strain>
        <tissue evidence="1">Leaves</tissue>
    </source>
</reference>
<sequence length="169" mass="18314">MRLPFLLSDLFLSTMPDDSIGIEALSCRLELPEEDDLVFLPLTLLEEDPLGGIEGGGDFTELAVGFIKVVLDVTDDSSLRDRFERQHIPDHQIGLLPAVDELTRVYSLGSDEKLVLLPVPKSTVEADASQQGTATRIVDDLGDETLEVAVALVEVKAMELGRTLAVVGV</sequence>
<proteinExistence type="predicted"/>
<organism evidence="1 2">
    <name type="scientific">Malus baccata</name>
    <name type="common">Siberian crab apple</name>
    <name type="synonym">Pyrus baccata</name>
    <dbReference type="NCBI Taxonomy" id="106549"/>
    <lineage>
        <taxon>Eukaryota</taxon>
        <taxon>Viridiplantae</taxon>
        <taxon>Streptophyta</taxon>
        <taxon>Embryophyta</taxon>
        <taxon>Tracheophyta</taxon>
        <taxon>Spermatophyta</taxon>
        <taxon>Magnoliopsida</taxon>
        <taxon>eudicotyledons</taxon>
        <taxon>Gunneridae</taxon>
        <taxon>Pentapetalae</taxon>
        <taxon>rosids</taxon>
        <taxon>fabids</taxon>
        <taxon>Rosales</taxon>
        <taxon>Rosaceae</taxon>
        <taxon>Amygdaloideae</taxon>
        <taxon>Maleae</taxon>
        <taxon>Malus</taxon>
    </lineage>
</organism>
<evidence type="ECO:0000313" key="1">
    <source>
        <dbReference type="EMBL" id="TQD89353.1"/>
    </source>
</evidence>